<evidence type="ECO:0000256" key="1">
    <source>
        <dbReference type="SAM" id="Phobius"/>
    </source>
</evidence>
<evidence type="ECO:0000313" key="2">
    <source>
        <dbReference type="EMBL" id="EOB13404.1"/>
    </source>
</evidence>
<gene>
    <name evidence="2" type="ORF">NBO_76g0009</name>
</gene>
<dbReference type="Proteomes" id="UP000016927">
    <property type="component" value="Unassembled WGS sequence"/>
</dbReference>
<evidence type="ECO:0000313" key="3">
    <source>
        <dbReference type="Proteomes" id="UP000016927"/>
    </source>
</evidence>
<keyword evidence="1" id="KW-1133">Transmembrane helix</keyword>
<dbReference type="VEuPathDB" id="MicrosporidiaDB:NBO_76g0009"/>
<proteinExistence type="predicted"/>
<name>R0M614_NOSB1</name>
<dbReference type="EMBL" id="KB908984">
    <property type="protein sequence ID" value="EOB13404.1"/>
    <property type="molecule type" value="Genomic_DNA"/>
</dbReference>
<dbReference type="AlphaFoldDB" id="R0M614"/>
<keyword evidence="1" id="KW-0812">Transmembrane</keyword>
<organism evidence="2 3">
    <name type="scientific">Nosema bombycis (strain CQ1 / CVCC 102059)</name>
    <name type="common">Microsporidian parasite</name>
    <name type="synonym">Pebrine of silkworm</name>
    <dbReference type="NCBI Taxonomy" id="578461"/>
    <lineage>
        <taxon>Eukaryota</taxon>
        <taxon>Fungi</taxon>
        <taxon>Fungi incertae sedis</taxon>
        <taxon>Microsporidia</taxon>
        <taxon>Nosematidae</taxon>
        <taxon>Nosema</taxon>
    </lineage>
</organism>
<keyword evidence="3" id="KW-1185">Reference proteome</keyword>
<reference evidence="2 3" key="1">
    <citation type="journal article" date="2013" name="BMC Genomics">
        <title>Comparative genomics of parasitic silkworm microsporidia reveal an association between genome expansion and host adaptation.</title>
        <authorList>
            <person name="Pan G."/>
            <person name="Xu J."/>
            <person name="Li T."/>
            <person name="Xia Q."/>
            <person name="Liu S.L."/>
            <person name="Zhang G."/>
            <person name="Li S."/>
            <person name="Li C."/>
            <person name="Liu H."/>
            <person name="Yang L."/>
            <person name="Liu T."/>
            <person name="Zhang X."/>
            <person name="Wu Z."/>
            <person name="Fan W."/>
            <person name="Dang X."/>
            <person name="Xiang H."/>
            <person name="Tao M."/>
            <person name="Li Y."/>
            <person name="Hu J."/>
            <person name="Li Z."/>
            <person name="Lin L."/>
            <person name="Luo J."/>
            <person name="Geng L."/>
            <person name="Wang L."/>
            <person name="Long M."/>
            <person name="Wan Y."/>
            <person name="He N."/>
            <person name="Zhang Z."/>
            <person name="Lu C."/>
            <person name="Keeling P.J."/>
            <person name="Wang J."/>
            <person name="Xiang Z."/>
            <person name="Zhou Z."/>
        </authorList>
    </citation>
    <scope>NUCLEOTIDE SEQUENCE [LARGE SCALE GENOMIC DNA]</scope>
    <source>
        <strain evidence="3">CQ1 / CVCC 102059</strain>
    </source>
</reference>
<protein>
    <submittedName>
        <fullName evidence="2">Uncharacterized protein</fullName>
    </submittedName>
</protein>
<keyword evidence="1" id="KW-0472">Membrane</keyword>
<dbReference type="HOGENOM" id="CLU_1511037_0_0_1"/>
<feature type="transmembrane region" description="Helical" evidence="1">
    <location>
        <begin position="7"/>
        <end position="28"/>
    </location>
</feature>
<sequence length="178" mass="20823">MNHKTKYTIMTVGILLGFCFFTIVIAMYRENKFSKGNDSNVKNDREKENSGFLLSQDSSNNNLVNTTFNFSPDQIKELDFNFIKLVDYLKIKDQAAINKLFEELYKAEPEERLAIFDKYEQNIGQVDDFLWVKEGMQAFKNLFIDVFLILKFTCSDWIYFSGGWIAENVIRGKKNIND</sequence>
<accession>R0M614</accession>